<evidence type="ECO:0000313" key="2">
    <source>
        <dbReference type="EMBL" id="TVS92509.1"/>
    </source>
</evidence>
<dbReference type="AlphaFoldDB" id="A0A557Y1N5"/>
<name>A0A557Y1N5_9MYCO</name>
<protein>
    <submittedName>
        <fullName evidence="2">Nuclear transport factor 2 family protein</fullName>
    </submittedName>
</protein>
<proteinExistence type="predicted"/>
<gene>
    <name evidence="2" type="ORF">FPZ47_00420</name>
</gene>
<dbReference type="OrthoDB" id="8451859at2"/>
<evidence type="ECO:0000259" key="1">
    <source>
        <dbReference type="Pfam" id="PF12680"/>
    </source>
</evidence>
<dbReference type="PANTHER" id="PTHR41252">
    <property type="entry name" value="BLR2505 PROTEIN"/>
    <property type="match status" value="1"/>
</dbReference>
<feature type="domain" description="SnoaL-like" evidence="1">
    <location>
        <begin position="8"/>
        <end position="112"/>
    </location>
</feature>
<dbReference type="PANTHER" id="PTHR41252:SF1">
    <property type="entry name" value="BLR2505 PROTEIN"/>
    <property type="match status" value="1"/>
</dbReference>
<dbReference type="SUPFAM" id="SSF54427">
    <property type="entry name" value="NTF2-like"/>
    <property type="match status" value="1"/>
</dbReference>
<dbReference type="InterPro" id="IPR032710">
    <property type="entry name" value="NTF2-like_dom_sf"/>
</dbReference>
<dbReference type="Gene3D" id="3.10.450.50">
    <property type="match status" value="1"/>
</dbReference>
<keyword evidence="3" id="KW-1185">Reference proteome</keyword>
<reference evidence="2 3" key="1">
    <citation type="submission" date="2019-07" db="EMBL/GenBank/DDBJ databases">
        <title>New Mycobacterium species.</title>
        <authorList>
            <person name="Tortoli E."/>
            <person name="Ghielmetti G."/>
            <person name="Friedel U."/>
            <person name="Trovato A."/>
        </authorList>
    </citation>
    <scope>NUCLEOTIDE SEQUENCE [LARGE SCALE GENOMIC DNA]</scope>
    <source>
        <strain evidence="2 3">16-83</strain>
    </source>
</reference>
<sequence length="127" mass="14089">MPTPTETVQDFYAALSAGDIDRAMNLMTDDIEWITMLDFAIKDRGPQHVAEGMLIPLVAEWASFTLSPTEFIADGATVVSLGRFTCTHKTTAKHADAGYAHIWNVNDGRIARFRQYIDTLAIAQARE</sequence>
<comment type="caution">
    <text evidence="2">The sequence shown here is derived from an EMBL/GenBank/DDBJ whole genome shotgun (WGS) entry which is preliminary data.</text>
</comment>
<dbReference type="RefSeq" id="WP_144946964.1">
    <property type="nucleotide sequence ID" value="NZ_VMQU01000001.1"/>
</dbReference>
<dbReference type="InterPro" id="IPR037401">
    <property type="entry name" value="SnoaL-like"/>
</dbReference>
<organism evidence="2 3">
    <name type="scientific">Mycobacterium helveticum</name>
    <dbReference type="NCBI Taxonomy" id="2592811"/>
    <lineage>
        <taxon>Bacteria</taxon>
        <taxon>Bacillati</taxon>
        <taxon>Actinomycetota</taxon>
        <taxon>Actinomycetes</taxon>
        <taxon>Mycobacteriales</taxon>
        <taxon>Mycobacteriaceae</taxon>
        <taxon>Mycobacterium</taxon>
    </lineage>
</organism>
<dbReference type="Proteomes" id="UP000320513">
    <property type="component" value="Unassembled WGS sequence"/>
</dbReference>
<dbReference type="EMBL" id="VMQU01000001">
    <property type="protein sequence ID" value="TVS92509.1"/>
    <property type="molecule type" value="Genomic_DNA"/>
</dbReference>
<accession>A0A557Y1N5</accession>
<dbReference type="Pfam" id="PF12680">
    <property type="entry name" value="SnoaL_2"/>
    <property type="match status" value="1"/>
</dbReference>
<evidence type="ECO:0000313" key="3">
    <source>
        <dbReference type="Proteomes" id="UP000320513"/>
    </source>
</evidence>